<name>A0A7X8TI63_9MICC</name>
<dbReference type="PANTHER" id="PTHR23501">
    <property type="entry name" value="MAJOR FACILITATOR SUPERFAMILY"/>
    <property type="match status" value="1"/>
</dbReference>
<evidence type="ECO:0000313" key="7">
    <source>
        <dbReference type="EMBL" id="NLS08895.1"/>
    </source>
</evidence>
<evidence type="ECO:0000313" key="8">
    <source>
        <dbReference type="Proteomes" id="UP000523139"/>
    </source>
</evidence>
<dbReference type="PANTHER" id="PTHR23501:SF154">
    <property type="entry name" value="MULTIDRUG-EFFLUX TRANSPORTER RV1634-RELATED"/>
    <property type="match status" value="1"/>
</dbReference>
<reference evidence="7 8" key="1">
    <citation type="submission" date="2020-04" db="EMBL/GenBank/DDBJ databases">
        <title>Nesterenkonia sp. nov., isolated from marine sediment.</title>
        <authorList>
            <person name="Zhang G."/>
        </authorList>
    </citation>
    <scope>NUCLEOTIDE SEQUENCE [LARGE SCALE GENOMIC DNA]</scope>
    <source>
        <strain evidence="7 8">MY13</strain>
    </source>
</reference>
<gene>
    <name evidence="7" type="ORF">HGQ17_02535</name>
</gene>
<evidence type="ECO:0000256" key="5">
    <source>
        <dbReference type="SAM" id="Phobius"/>
    </source>
</evidence>
<keyword evidence="2 5" id="KW-0812">Transmembrane</keyword>
<organism evidence="7 8">
    <name type="scientific">Nesterenkonia sedimenti</name>
    <dbReference type="NCBI Taxonomy" id="1463632"/>
    <lineage>
        <taxon>Bacteria</taxon>
        <taxon>Bacillati</taxon>
        <taxon>Actinomycetota</taxon>
        <taxon>Actinomycetes</taxon>
        <taxon>Micrococcales</taxon>
        <taxon>Micrococcaceae</taxon>
        <taxon>Nesterenkonia</taxon>
    </lineage>
</organism>
<comment type="subcellular location">
    <subcellularLocation>
        <location evidence="1">Cell membrane</location>
        <topology evidence="1">Multi-pass membrane protein</topology>
    </subcellularLocation>
</comment>
<feature type="transmembrane region" description="Helical" evidence="5">
    <location>
        <begin position="184"/>
        <end position="204"/>
    </location>
</feature>
<dbReference type="GO" id="GO:0022857">
    <property type="term" value="F:transmembrane transporter activity"/>
    <property type="evidence" value="ECO:0007669"/>
    <property type="project" value="InterPro"/>
</dbReference>
<evidence type="ECO:0000256" key="1">
    <source>
        <dbReference type="ARBA" id="ARBA00004651"/>
    </source>
</evidence>
<evidence type="ECO:0000256" key="2">
    <source>
        <dbReference type="ARBA" id="ARBA00022692"/>
    </source>
</evidence>
<evidence type="ECO:0000256" key="4">
    <source>
        <dbReference type="ARBA" id="ARBA00023136"/>
    </source>
</evidence>
<keyword evidence="3 5" id="KW-1133">Transmembrane helix</keyword>
<dbReference type="InterPro" id="IPR011701">
    <property type="entry name" value="MFS"/>
</dbReference>
<evidence type="ECO:0000256" key="3">
    <source>
        <dbReference type="ARBA" id="ARBA00022989"/>
    </source>
</evidence>
<dbReference type="Pfam" id="PF07690">
    <property type="entry name" value="MFS_1"/>
    <property type="match status" value="1"/>
</dbReference>
<sequence length="435" mass="44335">MTFIALEFFAVTTVLPLVVADLDGQQWYALASAGAVVTGLLGMILAGGWADRAGPRPPLVIGGILFVTGIVLCAAAPHISIFVLGRLLQGIGGGLNSVVIYVLIGRKLHEDLRPALFALFSAAWLLPSMAGPLAAGTLAELTSWRIMFGIVSIGAALSLIGLIRSTRTEKPLETSGSGAADRVLLSRSMLWALLAAGAALALHLGGQSDGALTTVTALLLGGPLLMLAASRLLPAGTLRLVRGAPRLVVIRAVLAASSGATEIFLVLYMQSHRGLSATIAGLVIAVGATGWAVGAWYQGRSQTDENTDYRLITTGAVLVLAGPMAALLYVTGNAPLGVVVAGCALMGAGFGTLYPRITSATLRLAPQEQHGRFSSGLQAGESMATAGMLALAGAAATTFSAPASFILINTFAVAAVGFAATLTLSRPPLQPAVVP</sequence>
<dbReference type="SUPFAM" id="SSF103473">
    <property type="entry name" value="MFS general substrate transporter"/>
    <property type="match status" value="1"/>
</dbReference>
<feature type="transmembrane region" description="Helical" evidence="5">
    <location>
        <begin position="116"/>
        <end position="138"/>
    </location>
</feature>
<feature type="transmembrane region" description="Helical" evidence="5">
    <location>
        <begin position="275"/>
        <end position="297"/>
    </location>
</feature>
<feature type="transmembrane region" description="Helical" evidence="5">
    <location>
        <begin position="87"/>
        <end position="104"/>
    </location>
</feature>
<keyword evidence="4 5" id="KW-0472">Membrane</keyword>
<keyword evidence="8" id="KW-1185">Reference proteome</keyword>
<feature type="transmembrane region" description="Helical" evidence="5">
    <location>
        <begin position="30"/>
        <end position="50"/>
    </location>
</feature>
<feature type="transmembrane region" description="Helical" evidence="5">
    <location>
        <begin position="248"/>
        <end position="269"/>
    </location>
</feature>
<dbReference type="PROSITE" id="PS50850">
    <property type="entry name" value="MFS"/>
    <property type="match status" value="1"/>
</dbReference>
<accession>A0A7X8TI63</accession>
<dbReference type="Proteomes" id="UP000523139">
    <property type="component" value="Unassembled WGS sequence"/>
</dbReference>
<feature type="transmembrane region" description="Helical" evidence="5">
    <location>
        <begin position="336"/>
        <end position="355"/>
    </location>
</feature>
<dbReference type="AlphaFoldDB" id="A0A7X8TI63"/>
<protein>
    <submittedName>
        <fullName evidence="7">MFS transporter</fullName>
    </submittedName>
</protein>
<feature type="domain" description="Major facilitator superfamily (MFS) profile" evidence="6">
    <location>
        <begin position="1"/>
        <end position="427"/>
    </location>
</feature>
<dbReference type="RefSeq" id="WP_168886367.1">
    <property type="nucleotide sequence ID" value="NZ_JABAHY010000001.1"/>
</dbReference>
<feature type="transmembrane region" description="Helical" evidence="5">
    <location>
        <begin position="309"/>
        <end position="330"/>
    </location>
</feature>
<feature type="transmembrane region" description="Helical" evidence="5">
    <location>
        <begin position="405"/>
        <end position="424"/>
    </location>
</feature>
<evidence type="ECO:0000259" key="6">
    <source>
        <dbReference type="PROSITE" id="PS50850"/>
    </source>
</evidence>
<dbReference type="InterPro" id="IPR036259">
    <property type="entry name" value="MFS_trans_sf"/>
</dbReference>
<proteinExistence type="predicted"/>
<dbReference type="InterPro" id="IPR020846">
    <property type="entry name" value="MFS_dom"/>
</dbReference>
<feature type="transmembrane region" description="Helical" evidence="5">
    <location>
        <begin position="210"/>
        <end position="228"/>
    </location>
</feature>
<dbReference type="Gene3D" id="1.20.1250.20">
    <property type="entry name" value="MFS general substrate transporter like domains"/>
    <property type="match status" value="2"/>
</dbReference>
<feature type="transmembrane region" description="Helical" evidence="5">
    <location>
        <begin position="59"/>
        <end position="81"/>
    </location>
</feature>
<comment type="caution">
    <text evidence="7">The sequence shown here is derived from an EMBL/GenBank/DDBJ whole genome shotgun (WGS) entry which is preliminary data.</text>
</comment>
<feature type="transmembrane region" description="Helical" evidence="5">
    <location>
        <begin position="144"/>
        <end position="163"/>
    </location>
</feature>
<dbReference type="GO" id="GO:0005886">
    <property type="term" value="C:plasma membrane"/>
    <property type="evidence" value="ECO:0007669"/>
    <property type="project" value="UniProtKB-SubCell"/>
</dbReference>
<dbReference type="EMBL" id="JABAHY010000001">
    <property type="protein sequence ID" value="NLS08895.1"/>
    <property type="molecule type" value="Genomic_DNA"/>
</dbReference>